<evidence type="ECO:0000313" key="1">
    <source>
        <dbReference type="EMBL" id="PZX20368.1"/>
    </source>
</evidence>
<name>A0A2W7NJD7_9BACT</name>
<reference evidence="1 2" key="1">
    <citation type="submission" date="2018-06" db="EMBL/GenBank/DDBJ databases">
        <title>Genomic Encyclopedia of Archaeal and Bacterial Type Strains, Phase II (KMG-II): from individual species to whole genera.</title>
        <authorList>
            <person name="Goeker M."/>
        </authorList>
    </citation>
    <scope>NUCLEOTIDE SEQUENCE [LARGE SCALE GENOMIC DNA]</scope>
    <source>
        <strain evidence="1 2">DSM 6779</strain>
    </source>
</reference>
<evidence type="ECO:0000313" key="2">
    <source>
        <dbReference type="Proteomes" id="UP000249239"/>
    </source>
</evidence>
<dbReference type="Pfam" id="PF24681">
    <property type="entry name" value="Kelch_KLHDC2_KLHL20_DRC7"/>
    <property type="match status" value="1"/>
</dbReference>
<accession>A0A2W7NJD7</accession>
<gene>
    <name evidence="1" type="ORF">LX69_00365</name>
</gene>
<dbReference type="RefSeq" id="WP_111444097.1">
    <property type="nucleotide sequence ID" value="NZ_QKZK01000002.1"/>
</dbReference>
<keyword evidence="2" id="KW-1185">Reference proteome</keyword>
<organism evidence="1 2">
    <name type="scientific">Breznakibacter xylanolyticus</name>
    <dbReference type="NCBI Taxonomy" id="990"/>
    <lineage>
        <taxon>Bacteria</taxon>
        <taxon>Pseudomonadati</taxon>
        <taxon>Bacteroidota</taxon>
        <taxon>Bacteroidia</taxon>
        <taxon>Marinilabiliales</taxon>
        <taxon>Marinilabiliaceae</taxon>
        <taxon>Breznakibacter</taxon>
    </lineage>
</organism>
<dbReference type="InterPro" id="IPR015915">
    <property type="entry name" value="Kelch-typ_b-propeller"/>
</dbReference>
<dbReference type="AlphaFoldDB" id="A0A2W7NJD7"/>
<protein>
    <submittedName>
        <fullName evidence="1">Galactose oxidase-like protein</fullName>
    </submittedName>
</protein>
<dbReference type="OrthoDB" id="103335at2"/>
<dbReference type="Gene3D" id="2.120.10.80">
    <property type="entry name" value="Kelch-type beta propeller"/>
    <property type="match status" value="2"/>
</dbReference>
<dbReference type="EMBL" id="QKZK01000002">
    <property type="protein sequence ID" value="PZX20368.1"/>
    <property type="molecule type" value="Genomic_DNA"/>
</dbReference>
<comment type="caution">
    <text evidence="1">The sequence shown here is derived from an EMBL/GenBank/DDBJ whole genome shotgun (WGS) entry which is preliminary data.</text>
</comment>
<sequence>MALLLSLTMTACSDDDEEELVGNWTKYDTFTGAPRSGAVVFVINEEVYMGLGYNSEETKRYQDFYKYNVNKKEWTKLKDFPGVGRNKAVAFAVDGKGVVGSGFDGKNKCKDFWVYNPATDEWTETNEFPGDARYGAVAFAIGDKGYVGTGYTEDGAKKDFYQFNPADNSWVAIPEIPGDKRRDATAFVINDKAYVVCGSNNSTVSKQLYVFDPSLLGGTGSPWTEKRKIYNVSDESYDDDYSTIIGTNKVSFVMGGLGYVTTGGSGTPGKITWEYNPLTDLWTERTNFEGVARNEAIAFTVGDKGYVGLGKTSSLDLDDIFVFDPTAEVDENDND</sequence>
<proteinExistence type="predicted"/>
<dbReference type="PANTHER" id="PTHR45632">
    <property type="entry name" value="LD33804P"/>
    <property type="match status" value="1"/>
</dbReference>
<dbReference type="SUPFAM" id="SSF117281">
    <property type="entry name" value="Kelch motif"/>
    <property type="match status" value="2"/>
</dbReference>
<dbReference type="Proteomes" id="UP000249239">
    <property type="component" value="Unassembled WGS sequence"/>
</dbReference>